<dbReference type="AlphaFoldDB" id="A0A0P6YAZ1"/>
<accession>A0A0P6YAZ1</accession>
<sequence length="340" mass="37667">MQIEKFVEMMPKVELHVHLEGSIRPQTLLKLAGRYGVALPASTAAGLQEWFTFRDFDHFIEIYKTISSCIRCADDIELIARDFLAGQAEQNILYSEVTFTADTHFRNGIAFEEQMAALRRANEWAKKDLGIEMRLVLDIPRMISSEDGHYTADWVLQTAGNGLVAALGLGGPEVGYPPERFSDSFRKVLAAGLPSVPHAGETEGPASIWGAVNTLGARRIGHGVRCLEDARLVDVLRERQIPLEVCPTSNVCLKVVDRIEAHPLPRLLAEGLYVTVNSDDPALFNTSLTREFLICAQVFGMPREQLKQLTLNAARATLLPAEEKRALVERVENGFSELGV</sequence>
<dbReference type="Proteomes" id="UP000050417">
    <property type="component" value="Unassembled WGS sequence"/>
</dbReference>
<dbReference type="SUPFAM" id="SSF51556">
    <property type="entry name" value="Metallo-dependent hydrolases"/>
    <property type="match status" value="1"/>
</dbReference>
<dbReference type="GO" id="GO:0016814">
    <property type="term" value="F:hydrolase activity, acting on carbon-nitrogen (but not peptide) bonds, in cyclic amidines"/>
    <property type="evidence" value="ECO:0007669"/>
    <property type="project" value="UniProtKB-ARBA"/>
</dbReference>
<keyword evidence="4" id="KW-0378">Hydrolase</keyword>
<proteinExistence type="inferred from homology"/>
<dbReference type="GO" id="GO:0019239">
    <property type="term" value="F:deaminase activity"/>
    <property type="evidence" value="ECO:0007669"/>
    <property type="project" value="InterPro"/>
</dbReference>
<dbReference type="PANTHER" id="PTHR43114">
    <property type="entry name" value="ADENINE DEAMINASE"/>
    <property type="match status" value="1"/>
</dbReference>
<gene>
    <name evidence="7" type="ORF">ADN00_04255</name>
</gene>
<protein>
    <recommendedName>
        <fullName evidence="6">Adenosine deaminase domain-containing protein</fullName>
    </recommendedName>
</protein>
<dbReference type="GO" id="GO:0046872">
    <property type="term" value="F:metal ion binding"/>
    <property type="evidence" value="ECO:0007669"/>
    <property type="project" value="UniProtKB-KW"/>
</dbReference>
<keyword evidence="8" id="KW-1185">Reference proteome</keyword>
<keyword evidence="5" id="KW-0862">Zinc</keyword>
<dbReference type="OrthoDB" id="9779574at2"/>
<comment type="similarity">
    <text evidence="2">Belongs to the metallo-dependent hydrolases superfamily. Adenosine and AMP deaminases family.</text>
</comment>
<dbReference type="PATRIC" id="fig|1134406.4.peg.208"/>
<keyword evidence="3" id="KW-0479">Metal-binding</keyword>
<evidence type="ECO:0000256" key="4">
    <source>
        <dbReference type="ARBA" id="ARBA00022801"/>
    </source>
</evidence>
<comment type="cofactor">
    <cofactor evidence="1">
        <name>Zn(2+)</name>
        <dbReference type="ChEBI" id="CHEBI:29105"/>
    </cofactor>
</comment>
<evidence type="ECO:0000313" key="7">
    <source>
        <dbReference type="EMBL" id="KPL79088.1"/>
    </source>
</evidence>
<feature type="domain" description="Adenosine deaminase" evidence="6">
    <location>
        <begin position="11"/>
        <end position="332"/>
    </location>
</feature>
<evidence type="ECO:0000313" key="8">
    <source>
        <dbReference type="Proteomes" id="UP000050417"/>
    </source>
</evidence>
<name>A0A0P6YAZ1_9CHLR</name>
<evidence type="ECO:0000256" key="1">
    <source>
        <dbReference type="ARBA" id="ARBA00001947"/>
    </source>
</evidence>
<organism evidence="7 8">
    <name type="scientific">Ornatilinea apprima</name>
    <dbReference type="NCBI Taxonomy" id="1134406"/>
    <lineage>
        <taxon>Bacteria</taxon>
        <taxon>Bacillati</taxon>
        <taxon>Chloroflexota</taxon>
        <taxon>Anaerolineae</taxon>
        <taxon>Anaerolineales</taxon>
        <taxon>Anaerolineaceae</taxon>
        <taxon>Ornatilinea</taxon>
    </lineage>
</organism>
<dbReference type="InterPro" id="IPR001365">
    <property type="entry name" value="A_deaminase_dom"/>
</dbReference>
<evidence type="ECO:0000256" key="3">
    <source>
        <dbReference type="ARBA" id="ARBA00022723"/>
    </source>
</evidence>
<dbReference type="Gene3D" id="3.20.20.140">
    <property type="entry name" value="Metal-dependent hydrolases"/>
    <property type="match status" value="1"/>
</dbReference>
<dbReference type="STRING" id="1134406.ADN00_04255"/>
<dbReference type="NCBIfam" id="TIGR01430">
    <property type="entry name" value="aden_deam"/>
    <property type="match status" value="1"/>
</dbReference>
<dbReference type="EMBL" id="LGCL01000015">
    <property type="protein sequence ID" value="KPL79088.1"/>
    <property type="molecule type" value="Genomic_DNA"/>
</dbReference>
<dbReference type="PANTHER" id="PTHR43114:SF6">
    <property type="entry name" value="ADENINE DEAMINASE"/>
    <property type="match status" value="1"/>
</dbReference>
<comment type="caution">
    <text evidence="7">The sequence shown here is derived from an EMBL/GenBank/DDBJ whole genome shotgun (WGS) entry which is preliminary data.</text>
</comment>
<reference evidence="7 8" key="1">
    <citation type="submission" date="2015-07" db="EMBL/GenBank/DDBJ databases">
        <title>Genome sequence of Ornatilinea apprima DSM 23815.</title>
        <authorList>
            <person name="Hemp J."/>
            <person name="Ward L.M."/>
            <person name="Pace L.A."/>
            <person name="Fischer W.W."/>
        </authorList>
    </citation>
    <scope>NUCLEOTIDE SEQUENCE [LARGE SCALE GENOMIC DNA]</scope>
    <source>
        <strain evidence="7 8">P3M-1</strain>
    </source>
</reference>
<evidence type="ECO:0000259" key="6">
    <source>
        <dbReference type="Pfam" id="PF00962"/>
    </source>
</evidence>
<evidence type="ECO:0000256" key="2">
    <source>
        <dbReference type="ARBA" id="ARBA00006676"/>
    </source>
</evidence>
<evidence type="ECO:0000256" key="5">
    <source>
        <dbReference type="ARBA" id="ARBA00022833"/>
    </source>
</evidence>
<dbReference type="InterPro" id="IPR006330">
    <property type="entry name" value="Ado/ade_deaminase"/>
</dbReference>
<dbReference type="Pfam" id="PF00962">
    <property type="entry name" value="A_deaminase"/>
    <property type="match status" value="1"/>
</dbReference>
<dbReference type="RefSeq" id="WP_075061891.1">
    <property type="nucleotide sequence ID" value="NZ_LGCL01000015.1"/>
</dbReference>
<dbReference type="InterPro" id="IPR032466">
    <property type="entry name" value="Metal_Hydrolase"/>
</dbReference>